<reference evidence="2 3" key="1">
    <citation type="submission" date="2023-01" db="EMBL/GenBank/DDBJ databases">
        <authorList>
            <person name="Kreplak J."/>
        </authorList>
    </citation>
    <scope>NUCLEOTIDE SEQUENCE [LARGE SCALE GENOMIC DNA]</scope>
</reference>
<dbReference type="Proteomes" id="UP001157006">
    <property type="component" value="Chromosome 5"/>
</dbReference>
<dbReference type="AlphaFoldDB" id="A0AAV1AZQ4"/>
<sequence length="124" mass="14021">MRSKSPQPAHTIISLRLNLLKPRSDIATTSNYNIILATHMPVLGQNRGGAPTTVGWSRLLSSLCHSLITPFPRPAYRHRICNRQPPPKNPTELPSSPIPEKERERHECKEEEELLSVLKEEKGK</sequence>
<evidence type="ECO:0000313" key="3">
    <source>
        <dbReference type="Proteomes" id="UP001157006"/>
    </source>
</evidence>
<name>A0AAV1AZQ4_VICFA</name>
<evidence type="ECO:0000256" key="1">
    <source>
        <dbReference type="SAM" id="MobiDB-lite"/>
    </source>
</evidence>
<organism evidence="2 3">
    <name type="scientific">Vicia faba</name>
    <name type="common">Broad bean</name>
    <name type="synonym">Faba vulgaris</name>
    <dbReference type="NCBI Taxonomy" id="3906"/>
    <lineage>
        <taxon>Eukaryota</taxon>
        <taxon>Viridiplantae</taxon>
        <taxon>Streptophyta</taxon>
        <taxon>Embryophyta</taxon>
        <taxon>Tracheophyta</taxon>
        <taxon>Spermatophyta</taxon>
        <taxon>Magnoliopsida</taxon>
        <taxon>eudicotyledons</taxon>
        <taxon>Gunneridae</taxon>
        <taxon>Pentapetalae</taxon>
        <taxon>rosids</taxon>
        <taxon>fabids</taxon>
        <taxon>Fabales</taxon>
        <taxon>Fabaceae</taxon>
        <taxon>Papilionoideae</taxon>
        <taxon>50 kb inversion clade</taxon>
        <taxon>NPAAA clade</taxon>
        <taxon>Hologalegina</taxon>
        <taxon>IRL clade</taxon>
        <taxon>Fabeae</taxon>
        <taxon>Vicia</taxon>
    </lineage>
</organism>
<proteinExistence type="predicted"/>
<gene>
    <name evidence="2" type="ORF">VFH_V145920</name>
</gene>
<dbReference type="EMBL" id="OX451740">
    <property type="protein sequence ID" value="CAI8614773.1"/>
    <property type="molecule type" value="Genomic_DNA"/>
</dbReference>
<accession>A0AAV1AZQ4</accession>
<feature type="compositionally biased region" description="Basic and acidic residues" evidence="1">
    <location>
        <begin position="99"/>
        <end position="109"/>
    </location>
</feature>
<feature type="region of interest" description="Disordered" evidence="1">
    <location>
        <begin position="77"/>
        <end position="124"/>
    </location>
</feature>
<keyword evidence="3" id="KW-1185">Reference proteome</keyword>
<evidence type="ECO:0000313" key="2">
    <source>
        <dbReference type="EMBL" id="CAI8614773.1"/>
    </source>
</evidence>
<protein>
    <submittedName>
        <fullName evidence="2">Uncharacterized protein</fullName>
    </submittedName>
</protein>